<reference evidence="2 3" key="1">
    <citation type="journal article" date="2023" name="Plants (Basel)">
        <title>Bridging the Gap: Combining Genomics and Transcriptomics Approaches to Understand Stylosanthes scabra, an Orphan Legume from the Brazilian Caatinga.</title>
        <authorList>
            <person name="Ferreira-Neto J.R.C."/>
            <person name="da Silva M.D."/>
            <person name="Binneck E."/>
            <person name="de Melo N.F."/>
            <person name="da Silva R.H."/>
            <person name="de Melo A.L.T.M."/>
            <person name="Pandolfi V."/>
            <person name="Bustamante F.O."/>
            <person name="Brasileiro-Vidal A.C."/>
            <person name="Benko-Iseppon A.M."/>
        </authorList>
    </citation>
    <scope>NUCLEOTIDE SEQUENCE [LARGE SCALE GENOMIC DNA]</scope>
    <source>
        <tissue evidence="2">Leaves</tissue>
    </source>
</reference>
<gene>
    <name evidence="2" type="ORF">PIB30_072168</name>
</gene>
<dbReference type="Proteomes" id="UP001341840">
    <property type="component" value="Unassembled WGS sequence"/>
</dbReference>
<name>A0ABU6WNL3_9FABA</name>
<evidence type="ECO:0000256" key="1">
    <source>
        <dbReference type="SAM" id="MobiDB-lite"/>
    </source>
</evidence>
<keyword evidence="3" id="KW-1185">Reference proteome</keyword>
<accession>A0ABU6WNL3</accession>
<dbReference type="EMBL" id="JASCZI010182091">
    <property type="protein sequence ID" value="MED6186996.1"/>
    <property type="molecule type" value="Genomic_DNA"/>
</dbReference>
<evidence type="ECO:0000313" key="3">
    <source>
        <dbReference type="Proteomes" id="UP001341840"/>
    </source>
</evidence>
<feature type="region of interest" description="Disordered" evidence="1">
    <location>
        <begin position="52"/>
        <end position="77"/>
    </location>
</feature>
<sequence length="170" mass="18591">MVKDLGKSSKQRRGGKPKKDANLGGEIPVDLPFRGRGPKRYRRIIFRRNPNFLLLTPSQPPKPSRRHSPSSPHPNLRSPAVVLSVTASHGEGSLEYHQDPHLVGAVLGNGALNPTLAVTVSWRRRRDIAAATTTVEPLYSLPLATVDFSYNPEPAVGVFGRQNLQGSNFS</sequence>
<protein>
    <submittedName>
        <fullName evidence="2">Uncharacterized protein</fullName>
    </submittedName>
</protein>
<feature type="region of interest" description="Disordered" evidence="1">
    <location>
        <begin position="1"/>
        <end position="34"/>
    </location>
</feature>
<comment type="caution">
    <text evidence="2">The sequence shown here is derived from an EMBL/GenBank/DDBJ whole genome shotgun (WGS) entry which is preliminary data.</text>
</comment>
<organism evidence="2 3">
    <name type="scientific">Stylosanthes scabra</name>
    <dbReference type="NCBI Taxonomy" id="79078"/>
    <lineage>
        <taxon>Eukaryota</taxon>
        <taxon>Viridiplantae</taxon>
        <taxon>Streptophyta</taxon>
        <taxon>Embryophyta</taxon>
        <taxon>Tracheophyta</taxon>
        <taxon>Spermatophyta</taxon>
        <taxon>Magnoliopsida</taxon>
        <taxon>eudicotyledons</taxon>
        <taxon>Gunneridae</taxon>
        <taxon>Pentapetalae</taxon>
        <taxon>rosids</taxon>
        <taxon>fabids</taxon>
        <taxon>Fabales</taxon>
        <taxon>Fabaceae</taxon>
        <taxon>Papilionoideae</taxon>
        <taxon>50 kb inversion clade</taxon>
        <taxon>dalbergioids sensu lato</taxon>
        <taxon>Dalbergieae</taxon>
        <taxon>Pterocarpus clade</taxon>
        <taxon>Stylosanthes</taxon>
    </lineage>
</organism>
<evidence type="ECO:0000313" key="2">
    <source>
        <dbReference type="EMBL" id="MED6186996.1"/>
    </source>
</evidence>
<proteinExistence type="predicted"/>